<sequence length="109" mass="12122">MFVKREDVIKKASSILTRALIANTFLVLIPPIYIFFSGPIGLHTYAALLLLFFSVVSLLLVYYLRRAIEDYSLSSARSILPITVPFALIGGFVIVGLLVYKAKQLLDTV</sequence>
<protein>
    <submittedName>
        <fullName evidence="2">Uncharacterized protein</fullName>
    </submittedName>
</protein>
<dbReference type="STRING" id="1550241.MA03_06425"/>
<gene>
    <name evidence="2" type="ORF">MA03_06425</name>
</gene>
<feature type="transmembrane region" description="Helical" evidence="1">
    <location>
        <begin position="76"/>
        <end position="100"/>
    </location>
</feature>
<keyword evidence="3" id="KW-1185">Reference proteome</keyword>
<keyword evidence="1" id="KW-0812">Transmembrane</keyword>
<feature type="transmembrane region" description="Helical" evidence="1">
    <location>
        <begin position="15"/>
        <end position="36"/>
    </location>
</feature>
<evidence type="ECO:0000313" key="3">
    <source>
        <dbReference type="Proteomes" id="UP000067434"/>
    </source>
</evidence>
<organism evidence="2 3">
    <name type="scientific">Infirmifilum uzonense</name>
    <dbReference type="NCBI Taxonomy" id="1550241"/>
    <lineage>
        <taxon>Archaea</taxon>
        <taxon>Thermoproteota</taxon>
        <taxon>Thermoprotei</taxon>
        <taxon>Thermofilales</taxon>
        <taxon>Thermofilaceae</taxon>
        <taxon>Infirmifilum</taxon>
    </lineage>
</organism>
<reference evidence="2 3" key="1">
    <citation type="journal article" date="2015" name="Stand. Genomic Sci.">
        <title>Complete genome sequence of and proposal of Thermofilum uzonense sp. nov. a novel hyperthermophilic crenarchaeon and emended description of the genus Thermofilum.</title>
        <authorList>
            <person name="Toshchakov S.V."/>
            <person name="Korzhenkov A.A."/>
            <person name="Samarov N.I."/>
            <person name="Mazunin I.O."/>
            <person name="Mozhey O.I."/>
            <person name="Shmyr I.S."/>
            <person name="Derbikova K.S."/>
            <person name="Taranov E.A."/>
            <person name="Dominova I.N."/>
            <person name="Bonch-Osmolovskaya E.A."/>
            <person name="Patrushev M.V."/>
            <person name="Podosokorskaya O.A."/>
            <person name="Kublanov I.V."/>
        </authorList>
    </citation>
    <scope>NUCLEOTIDE SEQUENCE [LARGE SCALE GENOMIC DNA]</scope>
    <source>
        <strain evidence="2 3">1807-2</strain>
    </source>
</reference>
<accession>A0A0F7FHX9</accession>
<evidence type="ECO:0000313" key="2">
    <source>
        <dbReference type="EMBL" id="AKG38958.1"/>
    </source>
</evidence>
<proteinExistence type="predicted"/>
<dbReference type="KEGG" id="thf:MA03_06425"/>
<dbReference type="Proteomes" id="UP000067434">
    <property type="component" value="Chromosome"/>
</dbReference>
<name>A0A0F7FHX9_9CREN</name>
<evidence type="ECO:0000256" key="1">
    <source>
        <dbReference type="SAM" id="Phobius"/>
    </source>
</evidence>
<dbReference type="GeneID" id="25401850"/>
<feature type="transmembrane region" description="Helical" evidence="1">
    <location>
        <begin position="42"/>
        <end position="64"/>
    </location>
</feature>
<keyword evidence="1" id="KW-0472">Membrane</keyword>
<keyword evidence="1" id="KW-1133">Transmembrane helix</keyword>
<dbReference type="HOGENOM" id="CLU_2178024_0_0_2"/>
<dbReference type="RefSeq" id="WP_052884472.1">
    <property type="nucleotide sequence ID" value="NZ_CP009961.1"/>
</dbReference>
<dbReference type="EMBL" id="CP009961">
    <property type="protein sequence ID" value="AKG38958.1"/>
    <property type="molecule type" value="Genomic_DNA"/>
</dbReference>
<dbReference type="AlphaFoldDB" id="A0A0F7FHX9"/>
<dbReference type="PATRIC" id="fig|1550241.5.peg.1333"/>
<dbReference type="OrthoDB" id="31566at2157"/>